<protein>
    <recommendedName>
        <fullName evidence="4">Group-specific protein</fullName>
    </recommendedName>
</protein>
<keyword evidence="1" id="KW-0472">Membrane</keyword>
<feature type="transmembrane region" description="Helical" evidence="1">
    <location>
        <begin position="58"/>
        <end position="78"/>
    </location>
</feature>
<evidence type="ECO:0000313" key="2">
    <source>
        <dbReference type="EMBL" id="MDQ0272439.1"/>
    </source>
</evidence>
<accession>A0ABU0AMF2</accession>
<comment type="caution">
    <text evidence="2">The sequence shown here is derived from an EMBL/GenBank/DDBJ whole genome shotgun (WGS) entry which is preliminary data.</text>
</comment>
<proteinExistence type="predicted"/>
<feature type="transmembrane region" description="Helical" evidence="1">
    <location>
        <begin position="7"/>
        <end position="23"/>
    </location>
</feature>
<keyword evidence="1" id="KW-0812">Transmembrane</keyword>
<evidence type="ECO:0000256" key="1">
    <source>
        <dbReference type="SAM" id="Phobius"/>
    </source>
</evidence>
<organism evidence="2 3">
    <name type="scientific">Cytobacillus purgationiresistens</name>
    <dbReference type="NCBI Taxonomy" id="863449"/>
    <lineage>
        <taxon>Bacteria</taxon>
        <taxon>Bacillati</taxon>
        <taxon>Bacillota</taxon>
        <taxon>Bacilli</taxon>
        <taxon>Bacillales</taxon>
        <taxon>Bacillaceae</taxon>
        <taxon>Cytobacillus</taxon>
    </lineage>
</organism>
<keyword evidence="3" id="KW-1185">Reference proteome</keyword>
<keyword evidence="1" id="KW-1133">Transmembrane helix</keyword>
<name>A0ABU0AMF2_9BACI</name>
<reference evidence="2 3" key="1">
    <citation type="submission" date="2023-07" db="EMBL/GenBank/DDBJ databases">
        <title>Genomic Encyclopedia of Type Strains, Phase IV (KMG-IV): sequencing the most valuable type-strain genomes for metagenomic binning, comparative biology and taxonomic classification.</title>
        <authorList>
            <person name="Goeker M."/>
        </authorList>
    </citation>
    <scope>NUCLEOTIDE SEQUENCE [LARGE SCALE GENOMIC DNA]</scope>
    <source>
        <strain evidence="2 3">DSM 23494</strain>
    </source>
</reference>
<evidence type="ECO:0008006" key="4">
    <source>
        <dbReference type="Google" id="ProtNLM"/>
    </source>
</evidence>
<evidence type="ECO:0000313" key="3">
    <source>
        <dbReference type="Proteomes" id="UP001238088"/>
    </source>
</evidence>
<feature type="transmembrane region" description="Helical" evidence="1">
    <location>
        <begin position="29"/>
        <end position="51"/>
    </location>
</feature>
<sequence length="80" mass="9486">MKLYTVMLIQLIIWSCYTLIEWLSKYDQLIYKVIMFLIFFYMAINIGNYLMKSKRKTLLATCMSLSLYGSIHLVMAILTN</sequence>
<dbReference type="Proteomes" id="UP001238088">
    <property type="component" value="Unassembled WGS sequence"/>
</dbReference>
<gene>
    <name evidence="2" type="ORF">J2S17_004331</name>
</gene>
<dbReference type="EMBL" id="JAUSUB010000023">
    <property type="protein sequence ID" value="MDQ0272439.1"/>
    <property type="molecule type" value="Genomic_DNA"/>
</dbReference>